<dbReference type="InterPro" id="IPR019531">
    <property type="entry name" value="Pmp4"/>
</dbReference>
<reference evidence="1" key="1">
    <citation type="submission" date="2022-07" db="EMBL/GenBank/DDBJ databases">
        <title>Phylogenomic reconstructions and comparative analyses of Kickxellomycotina fungi.</title>
        <authorList>
            <person name="Reynolds N.K."/>
            <person name="Stajich J.E."/>
            <person name="Barry K."/>
            <person name="Grigoriev I.V."/>
            <person name="Crous P."/>
            <person name="Smith M.E."/>
        </authorList>
    </citation>
    <scope>NUCLEOTIDE SEQUENCE</scope>
    <source>
        <strain evidence="1">RSA 567</strain>
    </source>
</reference>
<dbReference type="PANTHER" id="PTHR15460:SF3">
    <property type="entry name" value="PEROXISOMAL MEMBRANE PROTEIN 4"/>
    <property type="match status" value="1"/>
</dbReference>
<organism evidence="1 2">
    <name type="scientific">Dimargaris verticillata</name>
    <dbReference type="NCBI Taxonomy" id="2761393"/>
    <lineage>
        <taxon>Eukaryota</taxon>
        <taxon>Fungi</taxon>
        <taxon>Fungi incertae sedis</taxon>
        <taxon>Zoopagomycota</taxon>
        <taxon>Kickxellomycotina</taxon>
        <taxon>Dimargaritomycetes</taxon>
        <taxon>Dimargaritales</taxon>
        <taxon>Dimargaritaceae</taxon>
        <taxon>Dimargaris</taxon>
    </lineage>
</organism>
<evidence type="ECO:0000313" key="2">
    <source>
        <dbReference type="Proteomes" id="UP001151582"/>
    </source>
</evidence>
<protein>
    <recommendedName>
        <fullName evidence="3">Peroxisomal membrane protein 4</fullName>
    </recommendedName>
</protein>
<accession>A0A9W8EAZ4</accession>
<keyword evidence="2" id="KW-1185">Reference proteome</keyword>
<dbReference type="Pfam" id="PF02466">
    <property type="entry name" value="Tim17"/>
    <property type="match status" value="1"/>
</dbReference>
<dbReference type="OrthoDB" id="39659at2759"/>
<dbReference type="PIRSF" id="PIRSF013674">
    <property type="entry name" value="PXMP4"/>
    <property type="match status" value="1"/>
</dbReference>
<proteinExistence type="predicted"/>
<evidence type="ECO:0008006" key="3">
    <source>
        <dbReference type="Google" id="ProtNLM"/>
    </source>
</evidence>
<dbReference type="Proteomes" id="UP001151582">
    <property type="component" value="Unassembled WGS sequence"/>
</dbReference>
<dbReference type="EMBL" id="JANBQB010000063">
    <property type="protein sequence ID" value="KAJ1983258.1"/>
    <property type="molecule type" value="Genomic_DNA"/>
</dbReference>
<sequence>MDALTQFVLNPDHRELLGIVKGLRNGIVYGAKVRFPHALVMTFLFRSGSLRDKLWAVFKATRTHAQNLGMFVTVYKTAMLMLKKLSNDKEASYHSFVAGVVGGYLVFGKNNNINSQIVMYVFSRVVFGLAKSLVKHNVIDEPHQPFPVFAALVWGLVMWLFHHERSTLQPSLQASMKYLYLDSNHWTTLRNWLWHNQ</sequence>
<dbReference type="PANTHER" id="PTHR15460">
    <property type="entry name" value="PEROXISOMAL MEMBRANE PROTEIN 4"/>
    <property type="match status" value="1"/>
</dbReference>
<evidence type="ECO:0000313" key="1">
    <source>
        <dbReference type="EMBL" id="KAJ1983258.1"/>
    </source>
</evidence>
<comment type="caution">
    <text evidence="1">The sequence shown here is derived from an EMBL/GenBank/DDBJ whole genome shotgun (WGS) entry which is preliminary data.</text>
</comment>
<dbReference type="AlphaFoldDB" id="A0A9W8EAZ4"/>
<name>A0A9W8EAZ4_9FUNG</name>
<dbReference type="GO" id="GO:0005778">
    <property type="term" value="C:peroxisomal membrane"/>
    <property type="evidence" value="ECO:0007669"/>
    <property type="project" value="TreeGrafter"/>
</dbReference>
<gene>
    <name evidence="1" type="ORF">H4R34_001380</name>
</gene>